<organism evidence="1 2">
    <name type="scientific">Heterotrigona itama</name>
    <dbReference type="NCBI Taxonomy" id="395501"/>
    <lineage>
        <taxon>Eukaryota</taxon>
        <taxon>Metazoa</taxon>
        <taxon>Ecdysozoa</taxon>
        <taxon>Arthropoda</taxon>
        <taxon>Hexapoda</taxon>
        <taxon>Insecta</taxon>
        <taxon>Pterygota</taxon>
        <taxon>Neoptera</taxon>
        <taxon>Endopterygota</taxon>
        <taxon>Hymenoptera</taxon>
        <taxon>Apocrita</taxon>
        <taxon>Aculeata</taxon>
        <taxon>Apoidea</taxon>
        <taxon>Anthophila</taxon>
        <taxon>Apidae</taxon>
        <taxon>Heterotrigona</taxon>
    </lineage>
</organism>
<protein>
    <submittedName>
        <fullName evidence="1">Uncharacterized protein</fullName>
    </submittedName>
</protein>
<keyword evidence="2" id="KW-1185">Reference proteome</keyword>
<dbReference type="EMBL" id="CAJDYZ010000726">
    <property type="protein sequence ID" value="CAD1468550.1"/>
    <property type="molecule type" value="Genomic_DNA"/>
</dbReference>
<reference evidence="1" key="1">
    <citation type="submission" date="2020-07" db="EMBL/GenBank/DDBJ databases">
        <authorList>
            <person name="Nazaruddin N."/>
        </authorList>
    </citation>
    <scope>NUCLEOTIDE SEQUENCE</scope>
</reference>
<evidence type="ECO:0000313" key="1">
    <source>
        <dbReference type="EMBL" id="CAD1468550.1"/>
    </source>
</evidence>
<comment type="caution">
    <text evidence="1">The sequence shown here is derived from an EMBL/GenBank/DDBJ whole genome shotgun (WGS) entry which is preliminary data.</text>
</comment>
<dbReference type="AlphaFoldDB" id="A0A6V7GTM4"/>
<name>A0A6V7GTM4_9HYME</name>
<evidence type="ECO:0000313" key="2">
    <source>
        <dbReference type="Proteomes" id="UP000752696"/>
    </source>
</evidence>
<dbReference type="OrthoDB" id="8195432at2759"/>
<accession>A0A6V7GTM4</accession>
<gene>
    <name evidence="1" type="ORF">MHI_LOCUS53677</name>
</gene>
<proteinExistence type="predicted"/>
<sequence>MPAVWVTVGDVAPCALSLQPLRGCSAVAPQRDCREVCRGLPGETRINQCVPSFGKGLRDLRSDTQVVTHEPSRTVAVIDVTVSFENKFDSLESAGIEETRIYQQLVECLRKRGYIDVYVDSFVLGALGA</sequence>
<dbReference type="Proteomes" id="UP000752696">
    <property type="component" value="Unassembled WGS sequence"/>
</dbReference>